<dbReference type="PROSITE" id="PS50005">
    <property type="entry name" value="TPR"/>
    <property type="match status" value="1"/>
</dbReference>
<name>A0A7Y4NRJ2_9BACT</name>
<dbReference type="EMBL" id="JABFJV010000046">
    <property type="protein sequence ID" value="NOK33741.1"/>
    <property type="molecule type" value="Genomic_DNA"/>
</dbReference>
<dbReference type="Proteomes" id="UP000563426">
    <property type="component" value="Unassembled WGS sequence"/>
</dbReference>
<dbReference type="InterPro" id="IPR019734">
    <property type="entry name" value="TPR_rpt"/>
</dbReference>
<keyword evidence="4" id="KW-1185">Reference proteome</keyword>
<dbReference type="InterPro" id="IPR013229">
    <property type="entry name" value="PEGA"/>
</dbReference>
<sequence>MSAPQVVMSLLLAAADPVAENRDLDAALQSLSEADFEAALAHVETGLRQARDEAHVAQLRLVQGEVYAALRQYAKMETAFARALEANPDARLDPERVQPNVVARLESLRGSLQGTLSVDVDPAGAEVRLDGRALGPAPWRGPVPIGTHTLEVGPNLTPFQVKVRPSQTEQVRVVLPAAPATRSFFSSLALSAQLRAAFGLSPTSGAGLEAGARLSGTYVFGELNATAGSRFGAAARLGAQAPRLLGPVTLSLSLDGYALGGPALFGGGLSAGASLPLSTKFDVFAELSGRWLPSSPDYQSTHLLGVTGLRFTPGGQAGR</sequence>
<protein>
    <submittedName>
        <fullName evidence="3">PEGA domain-containing protein</fullName>
    </submittedName>
</protein>
<dbReference type="SUPFAM" id="SSF48452">
    <property type="entry name" value="TPR-like"/>
    <property type="match status" value="1"/>
</dbReference>
<feature type="domain" description="PEGA" evidence="2">
    <location>
        <begin position="114"/>
        <end position="152"/>
    </location>
</feature>
<proteinExistence type="predicted"/>
<organism evidence="3 4">
    <name type="scientific">Corallococcus exercitus</name>
    <dbReference type="NCBI Taxonomy" id="2316736"/>
    <lineage>
        <taxon>Bacteria</taxon>
        <taxon>Pseudomonadati</taxon>
        <taxon>Myxococcota</taxon>
        <taxon>Myxococcia</taxon>
        <taxon>Myxococcales</taxon>
        <taxon>Cystobacterineae</taxon>
        <taxon>Myxococcaceae</taxon>
        <taxon>Corallococcus</taxon>
    </lineage>
</organism>
<dbReference type="Gene3D" id="1.25.40.10">
    <property type="entry name" value="Tetratricopeptide repeat domain"/>
    <property type="match status" value="1"/>
</dbReference>
<comment type="caution">
    <text evidence="3">The sequence shown here is derived from an EMBL/GenBank/DDBJ whole genome shotgun (WGS) entry which is preliminary data.</text>
</comment>
<dbReference type="InterPro" id="IPR011990">
    <property type="entry name" value="TPR-like_helical_dom_sf"/>
</dbReference>
<dbReference type="RefSeq" id="WP_171434549.1">
    <property type="nucleotide sequence ID" value="NZ_JABFJV010000046.1"/>
</dbReference>
<evidence type="ECO:0000256" key="1">
    <source>
        <dbReference type="PROSITE-ProRule" id="PRU00339"/>
    </source>
</evidence>
<dbReference type="AlphaFoldDB" id="A0A7Y4NRJ2"/>
<keyword evidence="1" id="KW-0802">TPR repeat</keyword>
<evidence type="ECO:0000259" key="2">
    <source>
        <dbReference type="Pfam" id="PF08308"/>
    </source>
</evidence>
<reference evidence="3 4" key="1">
    <citation type="submission" date="2020-05" db="EMBL/GenBank/DDBJ databases">
        <authorList>
            <person name="Whitworth D."/>
        </authorList>
    </citation>
    <scope>NUCLEOTIDE SEQUENCE [LARGE SCALE GENOMIC DNA]</scope>
    <source>
        <strain evidence="3 4">AB043B</strain>
    </source>
</reference>
<evidence type="ECO:0000313" key="3">
    <source>
        <dbReference type="EMBL" id="NOK33741.1"/>
    </source>
</evidence>
<dbReference type="Pfam" id="PF08308">
    <property type="entry name" value="PEGA"/>
    <property type="match status" value="1"/>
</dbReference>
<accession>A0A7Y4NRJ2</accession>
<feature type="repeat" description="TPR" evidence="1">
    <location>
        <begin position="57"/>
        <end position="90"/>
    </location>
</feature>
<evidence type="ECO:0000313" key="4">
    <source>
        <dbReference type="Proteomes" id="UP000563426"/>
    </source>
</evidence>
<gene>
    <name evidence="3" type="ORF">HMI49_11080</name>
</gene>